<organism evidence="1 2">
    <name type="scientific">Tetrabaena socialis</name>
    <dbReference type="NCBI Taxonomy" id="47790"/>
    <lineage>
        <taxon>Eukaryota</taxon>
        <taxon>Viridiplantae</taxon>
        <taxon>Chlorophyta</taxon>
        <taxon>core chlorophytes</taxon>
        <taxon>Chlorophyceae</taxon>
        <taxon>CS clade</taxon>
        <taxon>Chlamydomonadales</taxon>
        <taxon>Tetrabaenaceae</taxon>
        <taxon>Tetrabaena</taxon>
    </lineage>
</organism>
<evidence type="ECO:0000313" key="2">
    <source>
        <dbReference type="Proteomes" id="UP000236333"/>
    </source>
</evidence>
<sequence length="65" mass="6734">MHPTVQFDAGLAVTTGVAIKSDAQHLLAPPCLREQAVQGSRHPIIASSPLSPIAASITYQSTGQP</sequence>
<proteinExistence type="predicted"/>
<evidence type="ECO:0000313" key="1">
    <source>
        <dbReference type="EMBL" id="PNH05838.1"/>
    </source>
</evidence>
<gene>
    <name evidence="1" type="ORF">TSOC_007875</name>
</gene>
<comment type="caution">
    <text evidence="1">The sequence shown here is derived from an EMBL/GenBank/DDBJ whole genome shotgun (WGS) entry which is preliminary data.</text>
</comment>
<accession>A0A2J8A023</accession>
<reference evidence="1 2" key="1">
    <citation type="journal article" date="2017" name="Mol. Biol. Evol.">
        <title>The 4-celled Tetrabaena socialis nuclear genome reveals the essential components for genetic control of cell number at the origin of multicellularity in the volvocine lineage.</title>
        <authorList>
            <person name="Featherston J."/>
            <person name="Arakaki Y."/>
            <person name="Hanschen E.R."/>
            <person name="Ferris P.J."/>
            <person name="Michod R.E."/>
            <person name="Olson B.J.S.C."/>
            <person name="Nozaki H."/>
            <person name="Durand P.M."/>
        </authorList>
    </citation>
    <scope>NUCLEOTIDE SEQUENCE [LARGE SCALE GENOMIC DNA]</scope>
    <source>
        <strain evidence="1 2">NIES-571</strain>
    </source>
</reference>
<dbReference type="AlphaFoldDB" id="A0A2J8A023"/>
<dbReference type="EMBL" id="PGGS01000276">
    <property type="protein sequence ID" value="PNH05838.1"/>
    <property type="molecule type" value="Genomic_DNA"/>
</dbReference>
<keyword evidence="2" id="KW-1185">Reference proteome</keyword>
<dbReference type="Proteomes" id="UP000236333">
    <property type="component" value="Unassembled WGS sequence"/>
</dbReference>
<name>A0A2J8A023_9CHLO</name>
<protein>
    <submittedName>
        <fullName evidence="1">Uncharacterized protein</fullName>
    </submittedName>
</protein>